<sequence length="180" mass="19219">MGETLANHGYVNLSLLEDDGIYNFRCHTDLATCCSNVQGPHRGDWYFPDGNRLPISGVISEARGDRAVDLVPGSGSLQSGVYCCYIPTGAVHDDMDDLVRTVVYVGLYSEGGNIAIVGNMTVHKDSDIVVSIPQFTLTCISTGGPATTVTWTRDSSTVTEGVESVLNDPGTAKYTHTLTV</sequence>
<name>A0AA35TXB8_GEOBA</name>
<accession>A0AA35TXB8</accession>
<gene>
    <name evidence="2" type="ORF">GBAR_LOCUS30266</name>
</gene>
<evidence type="ECO:0000259" key="1">
    <source>
        <dbReference type="PROSITE" id="PS50835"/>
    </source>
</evidence>
<dbReference type="SUPFAM" id="SSF48726">
    <property type="entry name" value="Immunoglobulin"/>
    <property type="match status" value="1"/>
</dbReference>
<proteinExistence type="predicted"/>
<keyword evidence="3" id="KW-1185">Reference proteome</keyword>
<evidence type="ECO:0000313" key="2">
    <source>
        <dbReference type="EMBL" id="CAI8055411.1"/>
    </source>
</evidence>
<dbReference type="InterPro" id="IPR007110">
    <property type="entry name" value="Ig-like_dom"/>
</dbReference>
<dbReference type="Gene3D" id="2.60.40.10">
    <property type="entry name" value="Immunoglobulins"/>
    <property type="match status" value="1"/>
</dbReference>
<dbReference type="EMBL" id="CASHTH010004279">
    <property type="protein sequence ID" value="CAI8055411.1"/>
    <property type="molecule type" value="Genomic_DNA"/>
</dbReference>
<dbReference type="InterPro" id="IPR036179">
    <property type="entry name" value="Ig-like_dom_sf"/>
</dbReference>
<dbReference type="Proteomes" id="UP001174909">
    <property type="component" value="Unassembled WGS sequence"/>
</dbReference>
<feature type="non-terminal residue" evidence="2">
    <location>
        <position position="180"/>
    </location>
</feature>
<evidence type="ECO:0000313" key="3">
    <source>
        <dbReference type="Proteomes" id="UP001174909"/>
    </source>
</evidence>
<dbReference type="AlphaFoldDB" id="A0AA35TXB8"/>
<feature type="domain" description="Ig-like" evidence="1">
    <location>
        <begin position="136"/>
        <end position="180"/>
    </location>
</feature>
<organism evidence="2 3">
    <name type="scientific">Geodia barretti</name>
    <name type="common">Barrett's horny sponge</name>
    <dbReference type="NCBI Taxonomy" id="519541"/>
    <lineage>
        <taxon>Eukaryota</taxon>
        <taxon>Metazoa</taxon>
        <taxon>Porifera</taxon>
        <taxon>Demospongiae</taxon>
        <taxon>Heteroscleromorpha</taxon>
        <taxon>Tetractinellida</taxon>
        <taxon>Astrophorina</taxon>
        <taxon>Geodiidae</taxon>
        <taxon>Geodia</taxon>
    </lineage>
</organism>
<dbReference type="InterPro" id="IPR013783">
    <property type="entry name" value="Ig-like_fold"/>
</dbReference>
<protein>
    <recommendedName>
        <fullName evidence="1">Ig-like domain-containing protein</fullName>
    </recommendedName>
</protein>
<reference evidence="2" key="1">
    <citation type="submission" date="2023-03" db="EMBL/GenBank/DDBJ databases">
        <authorList>
            <person name="Steffen K."/>
            <person name="Cardenas P."/>
        </authorList>
    </citation>
    <scope>NUCLEOTIDE SEQUENCE</scope>
</reference>
<comment type="caution">
    <text evidence="2">The sequence shown here is derived from an EMBL/GenBank/DDBJ whole genome shotgun (WGS) entry which is preliminary data.</text>
</comment>
<dbReference type="PROSITE" id="PS50835">
    <property type="entry name" value="IG_LIKE"/>
    <property type="match status" value="1"/>
</dbReference>